<evidence type="ECO:0000313" key="3">
    <source>
        <dbReference type="EMBL" id="GAT33408.1"/>
    </source>
</evidence>
<proteinExistence type="predicted"/>
<gene>
    <name evidence="3" type="ORF">TSACC_21824</name>
</gene>
<dbReference type="AlphaFoldDB" id="A0A146G9U1"/>
<dbReference type="InParanoid" id="A0A146G9U1"/>
<comment type="caution">
    <text evidence="3">The sequence shown here is derived from an EMBL/GenBank/DDBJ whole genome shotgun (WGS) entry which is preliminary data.</text>
</comment>
<protein>
    <submittedName>
        <fullName evidence="3">Prepilin-type N-terminal cleavage/methylation domain-containing protein</fullName>
    </submittedName>
</protein>
<evidence type="ECO:0000256" key="2">
    <source>
        <dbReference type="SAM" id="Phobius"/>
    </source>
</evidence>
<feature type="region of interest" description="Disordered" evidence="1">
    <location>
        <begin position="200"/>
        <end position="226"/>
    </location>
</feature>
<dbReference type="EMBL" id="BDCO01000002">
    <property type="protein sequence ID" value="GAT33408.1"/>
    <property type="molecule type" value="Genomic_DNA"/>
</dbReference>
<feature type="transmembrane region" description="Helical" evidence="2">
    <location>
        <begin position="12"/>
        <end position="36"/>
    </location>
</feature>
<dbReference type="InterPro" id="IPR045584">
    <property type="entry name" value="Pilin-like"/>
</dbReference>
<keyword evidence="2" id="KW-0812">Transmembrane</keyword>
<evidence type="ECO:0000313" key="4">
    <source>
        <dbReference type="Proteomes" id="UP000076023"/>
    </source>
</evidence>
<organism evidence="3 4">
    <name type="scientific">Terrimicrobium sacchariphilum</name>
    <dbReference type="NCBI Taxonomy" id="690879"/>
    <lineage>
        <taxon>Bacteria</taxon>
        <taxon>Pseudomonadati</taxon>
        <taxon>Verrucomicrobiota</taxon>
        <taxon>Terrimicrobiia</taxon>
        <taxon>Terrimicrobiales</taxon>
        <taxon>Terrimicrobiaceae</taxon>
        <taxon>Terrimicrobium</taxon>
    </lineage>
</organism>
<keyword evidence="2" id="KW-1133">Transmembrane helix</keyword>
<keyword evidence="4" id="KW-1185">Reference proteome</keyword>
<sequence length="833" mass="84827">MKSVKSAPCVWAFTLVEILLAIAVISVLTSAGYYVATTTKETARENKLRSDVTNLNTAVQLYVANGGTIPANATAQQVLTKLQSRATGASAAVAIGLSGSFVDPRLTPSVQSSDQASGSELRAVWVPAAGAGEAGKFAVVATGQGIREFSIDESKAAAGASTPAPEVRQQTMEAVSLAESNPHWVWGVSDSQPAAAELGATPTTGAAAGPSATPSASNLSQLDPPSFSRGGGSYDLSLFPMADLTLSNPNLVPSKVYYQVAGGAPQEYTGGTLPSFHPDTQVTAWVKSNSAAYSDSSMVNATYDNLVKTLQVSLSGPTSLTYQQAGGAMYGSASVAAPVATATVTTSGISSAYQGTSYYVIYTSVGSATPLTTGVSSGSATTAAIDLSLSNWGTASSLTVSAAAKAVRTDYYADSSVQTISVGKSPTALAMPSISPTSGERSALVAVTVTASGTLPAGFQIYYTQDGSDPGVGSNGRPTSVAATLLPLGGGTSGTFTPESGGTGALAVKARVYGPSGYESWFTPSSVISVVYTEASSGIPEGALVGSADVNGVFVGSLIYSDQNGSMPSNINFNSGAQIQQGNIYFPGTPVIDLQNGGVIVGNQYNADGTQVIPATDTRKIVDLNGSIYPTNYTVRFNNNAVVQGKVYRRSTPPEFPTVSKPPSPTNSNGVNINSPQTTAVNPAITANVNLNNGAGDVKLAPGSYGSLNASSGTSFVIGDPNSTTPQVYSFQSLSLNSGSQLKVVGPVILTMSGNLFINGGSIMGNSAHPEWLQLNMYSGDFQVNSNGQAYARVVAPKNNVGLDGTFTGSVVAKYLRINGNGVAFTVPPVIGS</sequence>
<dbReference type="Gene3D" id="3.30.700.10">
    <property type="entry name" value="Glycoprotein, Type 4 Pilin"/>
    <property type="match status" value="1"/>
</dbReference>
<dbReference type="Proteomes" id="UP000076023">
    <property type="component" value="Unassembled WGS sequence"/>
</dbReference>
<feature type="compositionally biased region" description="Low complexity" evidence="1">
    <location>
        <begin position="200"/>
        <end position="217"/>
    </location>
</feature>
<evidence type="ECO:0000256" key="1">
    <source>
        <dbReference type="SAM" id="MobiDB-lite"/>
    </source>
</evidence>
<accession>A0A146G9U1</accession>
<reference evidence="4" key="1">
    <citation type="journal article" date="2017" name="Genome Announc.">
        <title>Draft Genome Sequence of Terrimicrobium sacchariphilum NM-5T, a Facultative Anaerobic Soil Bacterium of the Class Spartobacteria.</title>
        <authorList>
            <person name="Qiu Y.L."/>
            <person name="Tourlousse D.M."/>
            <person name="Matsuura N."/>
            <person name="Ohashi A."/>
            <person name="Sekiguchi Y."/>
        </authorList>
    </citation>
    <scope>NUCLEOTIDE SEQUENCE [LARGE SCALE GENOMIC DNA]</scope>
    <source>
        <strain evidence="4">NM-5</strain>
    </source>
</reference>
<keyword evidence="2" id="KW-0472">Membrane</keyword>
<dbReference type="NCBIfam" id="TIGR02532">
    <property type="entry name" value="IV_pilin_GFxxxE"/>
    <property type="match status" value="1"/>
</dbReference>
<dbReference type="SUPFAM" id="SSF54523">
    <property type="entry name" value="Pili subunits"/>
    <property type="match status" value="1"/>
</dbReference>
<dbReference type="InterPro" id="IPR012902">
    <property type="entry name" value="N_methyl_site"/>
</dbReference>
<dbReference type="STRING" id="690879.TSACC_21824"/>
<name>A0A146G9U1_TERSA</name>